<evidence type="ECO:0000259" key="9">
    <source>
        <dbReference type="PROSITE" id="PS50928"/>
    </source>
</evidence>
<evidence type="ECO:0000256" key="6">
    <source>
        <dbReference type="ARBA" id="ARBA00023016"/>
    </source>
</evidence>
<dbReference type="Pfam" id="PF00528">
    <property type="entry name" value="BPD_transp_1"/>
    <property type="match status" value="1"/>
</dbReference>
<proteinExistence type="inferred from homology"/>
<dbReference type="EMBL" id="JAARRW010000001">
    <property type="protein sequence ID" value="MBC1560794.1"/>
    <property type="molecule type" value="Genomic_DNA"/>
</dbReference>
<organism evidence="12 18">
    <name type="scientific">Listeria booriae</name>
    <dbReference type="NCBI Taxonomy" id="1552123"/>
    <lineage>
        <taxon>Bacteria</taxon>
        <taxon>Bacillati</taxon>
        <taxon>Bacillota</taxon>
        <taxon>Bacilli</taxon>
        <taxon>Bacillales</taxon>
        <taxon>Listeriaceae</taxon>
        <taxon>Listeria</taxon>
    </lineage>
</organism>
<dbReference type="SUPFAM" id="SSF161098">
    <property type="entry name" value="MetI-like"/>
    <property type="match status" value="1"/>
</dbReference>
<dbReference type="EMBL" id="JAARYY010000001">
    <property type="protein sequence ID" value="MBC2242808.1"/>
    <property type="molecule type" value="Genomic_DNA"/>
</dbReference>
<keyword evidence="5 8" id="KW-1133">Transmembrane helix</keyword>
<feature type="transmembrane region" description="Helical" evidence="8">
    <location>
        <begin position="195"/>
        <end position="220"/>
    </location>
</feature>
<dbReference type="EMBL" id="JAAROL010000001">
    <property type="protein sequence ID" value="MBC1330634.1"/>
    <property type="molecule type" value="Genomic_DNA"/>
</dbReference>
<reference evidence="16 17" key="1">
    <citation type="submission" date="2020-03" db="EMBL/GenBank/DDBJ databases">
        <title>Soil Listeria distribution.</title>
        <authorList>
            <person name="Liao J."/>
            <person name="Wiedmann M."/>
        </authorList>
    </citation>
    <scope>NUCLEOTIDE SEQUENCE [LARGE SCALE GENOMIC DNA]</scope>
    <source>
        <strain evidence="14 21">FSL L7-0149</strain>
        <strain evidence="15 20">FSL L7-0153</strain>
        <strain evidence="13 16">FSL L7-0360</strain>
        <strain evidence="12 18">FSL L7-1387</strain>
        <strain evidence="10 19">FSL L7-1816</strain>
        <strain evidence="11 17">FSL L7-1833</strain>
    </source>
</reference>
<evidence type="ECO:0000313" key="13">
    <source>
        <dbReference type="EMBL" id="MBC2117272.1"/>
    </source>
</evidence>
<evidence type="ECO:0000256" key="4">
    <source>
        <dbReference type="ARBA" id="ARBA00022692"/>
    </source>
</evidence>
<dbReference type="GO" id="GO:0055085">
    <property type="term" value="P:transmembrane transport"/>
    <property type="evidence" value="ECO:0007669"/>
    <property type="project" value="InterPro"/>
</dbReference>
<evidence type="ECO:0000313" key="10">
    <source>
        <dbReference type="EMBL" id="MBC1315484.1"/>
    </source>
</evidence>
<dbReference type="EMBL" id="JAARZA010000001">
    <property type="protein sequence ID" value="MBC2239204.1"/>
    <property type="molecule type" value="Genomic_DNA"/>
</dbReference>
<keyword evidence="4 8" id="KW-0812">Transmembrane</keyword>
<keyword evidence="7 8" id="KW-0472">Membrane</keyword>
<evidence type="ECO:0000313" key="11">
    <source>
        <dbReference type="EMBL" id="MBC1330634.1"/>
    </source>
</evidence>
<dbReference type="InterPro" id="IPR000515">
    <property type="entry name" value="MetI-like"/>
</dbReference>
<evidence type="ECO:0000313" key="16">
    <source>
        <dbReference type="Proteomes" id="UP000529446"/>
    </source>
</evidence>
<dbReference type="Proteomes" id="UP000553016">
    <property type="component" value="Unassembled WGS sequence"/>
</dbReference>
<accession>A0A7X0XGU7</accession>
<dbReference type="PANTHER" id="PTHR43744:SF1">
    <property type="entry name" value="BINDING-PROTEIN-DEPENDENT TRANSPORT SYSTEMS INNER MEMBRANE COMPONENT"/>
    <property type="match status" value="1"/>
</dbReference>
<sequence length="291" mass="32595">MASFQGTQINPKKFHKSQLKFYAMLIPIAIIMGLPLIYIFNHAFKPLDELFAYPPRFFVQKPTMQNFTDLFNSANLGATPMARYLFNSIVVSLSVMGLTIVVSTMAGYVLSKKQFRAKKMLFEMNTLALMFVSIAVAIPKYIVIEKLGLIDSFWVHILPMLALPVGLFLVKQFVDQIPDELIEAATMDGANDFQVYWKVILPMIKPAIATVSILAFQAAWNNVEASDLYINNENLKTFAFYMSTLTSTQGNTVAGQGITAAATLLMFIPNLIIFIFMQKQVMDTMAHSGIK</sequence>
<evidence type="ECO:0000313" key="14">
    <source>
        <dbReference type="EMBL" id="MBC2239204.1"/>
    </source>
</evidence>
<dbReference type="RefSeq" id="WP_185351512.1">
    <property type="nucleotide sequence ID" value="NZ_JAARNB010000001.1"/>
</dbReference>
<evidence type="ECO:0000313" key="15">
    <source>
        <dbReference type="EMBL" id="MBC2242808.1"/>
    </source>
</evidence>
<comment type="subcellular location">
    <subcellularLocation>
        <location evidence="1 8">Cell membrane</location>
        <topology evidence="1 8">Multi-pass membrane protein</topology>
    </subcellularLocation>
</comment>
<dbReference type="AlphaFoldDB" id="A0A7X0XGU7"/>
<keyword evidence="2 8" id="KW-0813">Transport</keyword>
<dbReference type="EMBL" id="JAARXI010000006">
    <property type="protein sequence ID" value="MBC2117272.1"/>
    <property type="molecule type" value="Genomic_DNA"/>
</dbReference>
<dbReference type="EMBL" id="JAAROV010000001">
    <property type="protein sequence ID" value="MBC1315484.1"/>
    <property type="molecule type" value="Genomic_DNA"/>
</dbReference>
<dbReference type="CDD" id="cd06261">
    <property type="entry name" value="TM_PBP2"/>
    <property type="match status" value="1"/>
</dbReference>
<evidence type="ECO:0000256" key="8">
    <source>
        <dbReference type="RuleBase" id="RU363032"/>
    </source>
</evidence>
<dbReference type="Proteomes" id="UP000541955">
    <property type="component" value="Unassembled WGS sequence"/>
</dbReference>
<dbReference type="PANTHER" id="PTHR43744">
    <property type="entry name" value="ABC TRANSPORTER PERMEASE PROTEIN MG189-RELATED-RELATED"/>
    <property type="match status" value="1"/>
</dbReference>
<evidence type="ECO:0000313" key="21">
    <source>
        <dbReference type="Proteomes" id="UP000553016"/>
    </source>
</evidence>
<feature type="transmembrane region" description="Helical" evidence="8">
    <location>
        <begin position="253"/>
        <end position="277"/>
    </location>
</feature>
<evidence type="ECO:0000313" key="12">
    <source>
        <dbReference type="EMBL" id="MBC1560794.1"/>
    </source>
</evidence>
<gene>
    <name evidence="11" type="ORF">HB759_01605</name>
    <name evidence="10" type="ORF">HB811_01750</name>
    <name evidence="12" type="ORF">HB902_01835</name>
    <name evidence="13" type="ORF">HCB06_11655</name>
    <name evidence="15" type="ORF">HCB25_01945</name>
    <name evidence="14" type="ORF">HCB35_01850</name>
</gene>
<keyword evidence="3" id="KW-1003">Cell membrane</keyword>
<protein>
    <submittedName>
        <fullName evidence="12">Carbohydrate ABC transporter permease</fullName>
    </submittedName>
</protein>
<evidence type="ECO:0000313" key="17">
    <source>
        <dbReference type="Proteomes" id="UP000532866"/>
    </source>
</evidence>
<feature type="transmembrane region" description="Helical" evidence="8">
    <location>
        <begin position="21"/>
        <end position="40"/>
    </location>
</feature>
<evidence type="ECO:0000256" key="2">
    <source>
        <dbReference type="ARBA" id="ARBA00022448"/>
    </source>
</evidence>
<evidence type="ECO:0000313" key="18">
    <source>
        <dbReference type="Proteomes" id="UP000541955"/>
    </source>
</evidence>
<feature type="domain" description="ABC transmembrane type-1" evidence="9">
    <location>
        <begin position="85"/>
        <end position="277"/>
    </location>
</feature>
<keyword evidence="6" id="KW-0346">Stress response</keyword>
<dbReference type="Proteomes" id="UP000532866">
    <property type="component" value="Unassembled WGS sequence"/>
</dbReference>
<dbReference type="Proteomes" id="UP000550367">
    <property type="component" value="Unassembled WGS sequence"/>
</dbReference>
<evidence type="ECO:0000256" key="7">
    <source>
        <dbReference type="ARBA" id="ARBA00023136"/>
    </source>
</evidence>
<dbReference type="InterPro" id="IPR035906">
    <property type="entry name" value="MetI-like_sf"/>
</dbReference>
<evidence type="ECO:0000313" key="20">
    <source>
        <dbReference type="Proteomes" id="UP000550367"/>
    </source>
</evidence>
<evidence type="ECO:0000256" key="1">
    <source>
        <dbReference type="ARBA" id="ARBA00004651"/>
    </source>
</evidence>
<dbReference type="GO" id="GO:0005886">
    <property type="term" value="C:plasma membrane"/>
    <property type="evidence" value="ECO:0007669"/>
    <property type="project" value="UniProtKB-SubCell"/>
</dbReference>
<dbReference type="PROSITE" id="PS50928">
    <property type="entry name" value="ABC_TM1"/>
    <property type="match status" value="1"/>
</dbReference>
<feature type="transmembrane region" description="Helical" evidence="8">
    <location>
        <begin position="84"/>
        <end position="110"/>
    </location>
</feature>
<feature type="transmembrane region" description="Helical" evidence="8">
    <location>
        <begin position="154"/>
        <end position="174"/>
    </location>
</feature>
<dbReference type="Proteomes" id="UP000529446">
    <property type="component" value="Unassembled WGS sequence"/>
</dbReference>
<evidence type="ECO:0000313" key="19">
    <source>
        <dbReference type="Proteomes" id="UP000543379"/>
    </source>
</evidence>
<evidence type="ECO:0000256" key="3">
    <source>
        <dbReference type="ARBA" id="ARBA00022475"/>
    </source>
</evidence>
<evidence type="ECO:0000256" key="5">
    <source>
        <dbReference type="ARBA" id="ARBA00022989"/>
    </source>
</evidence>
<comment type="caution">
    <text evidence="12">The sequence shown here is derived from an EMBL/GenBank/DDBJ whole genome shotgun (WGS) entry which is preliminary data.</text>
</comment>
<dbReference type="Gene3D" id="1.10.3720.10">
    <property type="entry name" value="MetI-like"/>
    <property type="match status" value="1"/>
</dbReference>
<comment type="similarity">
    <text evidence="8">Belongs to the binding-protein-dependent transport system permease family.</text>
</comment>
<dbReference type="Proteomes" id="UP000543379">
    <property type="component" value="Unassembled WGS sequence"/>
</dbReference>
<feature type="transmembrane region" description="Helical" evidence="8">
    <location>
        <begin position="122"/>
        <end position="142"/>
    </location>
</feature>
<name>A0A7X0XGU7_9LIST</name>